<comment type="caution">
    <text evidence="2">The sequence shown here is derived from an EMBL/GenBank/DDBJ whole genome shotgun (WGS) entry which is preliminary data.</text>
</comment>
<evidence type="ECO:0000256" key="1">
    <source>
        <dbReference type="SAM" id="Phobius"/>
    </source>
</evidence>
<feature type="transmembrane region" description="Helical" evidence="1">
    <location>
        <begin position="462"/>
        <end position="485"/>
    </location>
</feature>
<feature type="transmembrane region" description="Helical" evidence="1">
    <location>
        <begin position="20"/>
        <end position="46"/>
    </location>
</feature>
<dbReference type="PANTHER" id="PTHR13304:SF0">
    <property type="entry name" value="GLYCOSYLPHOSPHATIDYLINOSITOL ANCHOR ATTACHMENT 1 PROTEIN"/>
    <property type="match status" value="1"/>
</dbReference>
<dbReference type="PANTHER" id="PTHR13304">
    <property type="entry name" value="GLYCOSYLPHOSPHATIDYLINOSITOL ANCHOR ATTACHMENT 1 PROTEIN"/>
    <property type="match status" value="1"/>
</dbReference>
<proteinExistence type="predicted"/>
<feature type="transmembrane region" description="Helical" evidence="1">
    <location>
        <begin position="694"/>
        <end position="714"/>
    </location>
</feature>
<feature type="transmembrane region" description="Helical" evidence="1">
    <location>
        <begin position="524"/>
        <end position="541"/>
    </location>
</feature>
<accession>A0A9Q0J932</accession>
<feature type="transmembrane region" description="Helical" evidence="1">
    <location>
        <begin position="553"/>
        <end position="576"/>
    </location>
</feature>
<gene>
    <name evidence="2" type="ORF">Tsubulata_048204</name>
</gene>
<dbReference type="PIRSF" id="PIRSF036762">
    <property type="entry name" value="GAA1"/>
    <property type="match status" value="1"/>
</dbReference>
<evidence type="ECO:0000313" key="3">
    <source>
        <dbReference type="Proteomes" id="UP001141552"/>
    </source>
</evidence>
<reference evidence="2" key="1">
    <citation type="submission" date="2022-02" db="EMBL/GenBank/DDBJ databases">
        <authorList>
            <person name="Henning P.M."/>
            <person name="McCubbin A.G."/>
            <person name="Shore J.S."/>
        </authorList>
    </citation>
    <scope>NUCLEOTIDE SEQUENCE</scope>
    <source>
        <strain evidence="2">F60SS</strain>
        <tissue evidence="2">Leaves</tissue>
    </source>
</reference>
<keyword evidence="1" id="KW-0812">Transmembrane</keyword>
<dbReference type="GO" id="GO:0016255">
    <property type="term" value="P:attachment of GPI anchor to protein"/>
    <property type="evidence" value="ECO:0007669"/>
    <property type="project" value="TreeGrafter"/>
</dbReference>
<dbReference type="Proteomes" id="UP001141552">
    <property type="component" value="Unassembled WGS sequence"/>
</dbReference>
<evidence type="ECO:0008006" key="4">
    <source>
        <dbReference type="Google" id="ProtNLM"/>
    </source>
</evidence>
<dbReference type="InterPro" id="IPR007246">
    <property type="entry name" value="Gaa1"/>
</dbReference>
<dbReference type="EMBL" id="JAKUCV010005046">
    <property type="protein sequence ID" value="KAJ4832904.1"/>
    <property type="molecule type" value="Genomic_DNA"/>
</dbReference>
<organism evidence="2 3">
    <name type="scientific">Turnera subulata</name>
    <dbReference type="NCBI Taxonomy" id="218843"/>
    <lineage>
        <taxon>Eukaryota</taxon>
        <taxon>Viridiplantae</taxon>
        <taxon>Streptophyta</taxon>
        <taxon>Embryophyta</taxon>
        <taxon>Tracheophyta</taxon>
        <taxon>Spermatophyta</taxon>
        <taxon>Magnoliopsida</taxon>
        <taxon>eudicotyledons</taxon>
        <taxon>Gunneridae</taxon>
        <taxon>Pentapetalae</taxon>
        <taxon>rosids</taxon>
        <taxon>fabids</taxon>
        <taxon>Malpighiales</taxon>
        <taxon>Passifloraceae</taxon>
        <taxon>Turnera</taxon>
    </lineage>
</organism>
<keyword evidence="1" id="KW-0472">Membrane</keyword>
<protein>
    <recommendedName>
        <fullName evidence="4">Glycosylphosphatidylinositol anchor attachment 1 protein</fullName>
    </recommendedName>
</protein>
<name>A0A9Q0J932_9ROSI</name>
<keyword evidence="1" id="KW-1133">Transmembrane helix</keyword>
<dbReference type="OrthoDB" id="445301at2759"/>
<dbReference type="GO" id="GO:0042765">
    <property type="term" value="C:GPI-anchor transamidase complex"/>
    <property type="evidence" value="ECO:0007669"/>
    <property type="project" value="InterPro"/>
</dbReference>
<feature type="transmembrane region" description="Helical" evidence="1">
    <location>
        <begin position="588"/>
        <end position="606"/>
    </location>
</feature>
<dbReference type="AlphaFoldDB" id="A0A9Q0J932"/>
<reference evidence="2" key="2">
    <citation type="journal article" date="2023" name="Plants (Basel)">
        <title>Annotation of the Turnera subulata (Passifloraceae) Draft Genome Reveals the S-Locus Evolved after the Divergence of Turneroideae from Passifloroideae in a Stepwise Manner.</title>
        <authorList>
            <person name="Henning P.M."/>
            <person name="Roalson E.H."/>
            <person name="Mir W."/>
            <person name="McCubbin A.G."/>
            <person name="Shore J.S."/>
        </authorList>
    </citation>
    <scope>NUCLEOTIDE SEQUENCE</scope>
    <source>
        <strain evidence="2">F60SS</strain>
    </source>
</reference>
<keyword evidence="3" id="KW-1185">Reference proteome</keyword>
<feature type="transmembrane region" description="Helical" evidence="1">
    <location>
        <begin position="643"/>
        <end position="665"/>
    </location>
</feature>
<feature type="transmembrane region" description="Helical" evidence="1">
    <location>
        <begin position="612"/>
        <end position="631"/>
    </location>
</feature>
<sequence length="718" mass="79008">MAETEKAEPPKTKTRPIVRIGIFLISHSLLASVVCCTAGVVALLLLPVLAKNTYISENALMPGSASSMLSNWDISEANRLVKELSDLDSDSEEDAGIASRRILSNYMSNLGAEVGYHKFQPQLNQFHPLHFFSSPDSSIPDHNLTYSSYGISVVGIIRAPRGDGKEAIVLVTPYNFGKNGRGDSFSLSIGYTVFSLLTRVTWLAKDIVWLIADSQYGEYAPVATWLRDYHSPVFTSTSGVDARSGGRGDGLYVLNENHFARRKISNGFRRAGTMAAALILKVGDRNSPFEETLTVFAEASNGQMPNLDLINVVNYLAVHRQGLHVKVEKFWSLVNSKWLEVLGGVFELVGDVARSLNPSWKFGIPAADYVDGAATLASSLYYQAVGIPTGPHGAFRDFQIDAITLELSPKVASFNKGRHNEFVLRSGRLIEGVIRSVNNLLEKFHQSFFLYLLTSPGKFVSVGVYMIAFALLVAPLPLVAASLYIDATKVNLGLKNGKHTPTATLDGIGITFKSWKWLSAAKEVFVVHLWGAVVSLLPYFICQIPNCSPTTSFGIWVFLSIFSLLVLYLILGSPFSHVHAPQPQNKEWAIVKSVTMSAVFIGLLLMSVVNFATAEFGALVIVPLCLIARPLKLDIKAAKMRSFLRVICNVVLCVVAFPPVSFFLLKGISEGFESINVGDFWNWMESLWAWNSATYIYIGMVHLPCWVLCMHVLLHYSC</sequence>
<evidence type="ECO:0000313" key="2">
    <source>
        <dbReference type="EMBL" id="KAJ4832904.1"/>
    </source>
</evidence>
<dbReference type="Pfam" id="PF04114">
    <property type="entry name" value="Gaa1"/>
    <property type="match status" value="1"/>
</dbReference>